<evidence type="ECO:0000313" key="3">
    <source>
        <dbReference type="Proteomes" id="UP000054893"/>
    </source>
</evidence>
<dbReference type="Proteomes" id="UP000054893">
    <property type="component" value="Unassembled WGS sequence"/>
</dbReference>
<sequence length="421" mass="46433">MPWRPAKPIPAVRLSLTDRLASMPTVEQLNEIEKSLDAEFGKPYIPTGNTDWPYIRDFYTVCKQQVDEAAKSCRHPARPVLFALSSSSDRVQNTSVSCASFDAIVVTAGLIQVIHRESAELARHALAAGLHHSKSIARSLVNRLGHSRDTAAMLAAFISETWIGLIVAREFIHIATGYDTFAGNDPLVRQAREFDADVQAIFMLNQRAEGNGRLGALLPDLVGVPLFEWLKEDAARGAWLTALALSLTWLDISTSRFTSGTGQRLLNAFEAQARIISALHPGTIFPIREVQNEALNALALCKGELMVDRIVRLQAATKRVSMQAEIAFATQYTHASREGKARLVLDVMRIDRYSESQTLLTQTFVKSLGAAWATNRVTVNAQGHFSRESLVQWWCEDAPRPSATDSGQVTTARAAVRRRTA</sequence>
<name>A0A158H8C3_CABSO</name>
<evidence type="ECO:0000313" key="2">
    <source>
        <dbReference type="EMBL" id="SAL40565.1"/>
    </source>
</evidence>
<evidence type="ECO:0000256" key="1">
    <source>
        <dbReference type="SAM" id="MobiDB-lite"/>
    </source>
</evidence>
<gene>
    <name evidence="2" type="ORF">AWB64_04321</name>
</gene>
<reference evidence="2 3" key="1">
    <citation type="submission" date="2016-01" db="EMBL/GenBank/DDBJ databases">
        <authorList>
            <person name="Oliw E.H."/>
        </authorList>
    </citation>
    <scope>NUCLEOTIDE SEQUENCE [LARGE SCALE GENOMIC DNA]</scope>
    <source>
        <strain evidence="2">LMG 22029</strain>
    </source>
</reference>
<proteinExistence type="predicted"/>
<accession>A0A158H8C3</accession>
<dbReference type="AlphaFoldDB" id="A0A158H8C3"/>
<feature type="region of interest" description="Disordered" evidence="1">
    <location>
        <begin position="400"/>
        <end position="421"/>
    </location>
</feature>
<organism evidence="2 3">
    <name type="scientific">Caballeronia sordidicola</name>
    <name type="common">Burkholderia sordidicola</name>
    <dbReference type="NCBI Taxonomy" id="196367"/>
    <lineage>
        <taxon>Bacteria</taxon>
        <taxon>Pseudomonadati</taxon>
        <taxon>Pseudomonadota</taxon>
        <taxon>Betaproteobacteria</taxon>
        <taxon>Burkholderiales</taxon>
        <taxon>Burkholderiaceae</taxon>
        <taxon>Caballeronia</taxon>
    </lineage>
</organism>
<dbReference type="EMBL" id="FCOC02000014">
    <property type="protein sequence ID" value="SAL40565.1"/>
    <property type="molecule type" value="Genomic_DNA"/>
</dbReference>
<protein>
    <submittedName>
        <fullName evidence="2">Uncharacterized protein</fullName>
    </submittedName>
</protein>